<comment type="caution">
    <text evidence="1">The sequence shown here is derived from an EMBL/GenBank/DDBJ whole genome shotgun (WGS) entry which is preliminary data.</text>
</comment>
<evidence type="ECO:0000313" key="2">
    <source>
        <dbReference type="Proteomes" id="UP000051061"/>
    </source>
</evidence>
<evidence type="ECO:0000313" key="1">
    <source>
        <dbReference type="EMBL" id="KQL57844.1"/>
    </source>
</evidence>
<organism evidence="1 2">
    <name type="scientific">Alkalicoccobacillus plakortidis</name>
    <dbReference type="NCBI Taxonomy" id="444060"/>
    <lineage>
        <taxon>Bacteria</taxon>
        <taxon>Bacillati</taxon>
        <taxon>Bacillota</taxon>
        <taxon>Bacilli</taxon>
        <taxon>Bacillales</taxon>
        <taxon>Bacillaceae</taxon>
        <taxon>Alkalicoccobacillus</taxon>
    </lineage>
</organism>
<reference evidence="1 2" key="1">
    <citation type="submission" date="2015-09" db="EMBL/GenBank/DDBJ databases">
        <title>Genome sequencing project for genomic taxonomy and phylogenomics of Bacillus-like bacteria.</title>
        <authorList>
            <person name="Liu B."/>
            <person name="Wang J."/>
            <person name="Zhu Y."/>
            <person name="Liu G."/>
            <person name="Chen Q."/>
            <person name="Chen Z."/>
            <person name="Lan J."/>
            <person name="Che J."/>
            <person name="Ge C."/>
            <person name="Shi H."/>
            <person name="Pan Z."/>
            <person name="Liu X."/>
        </authorList>
    </citation>
    <scope>NUCLEOTIDE SEQUENCE [LARGE SCALE GENOMIC DNA]</scope>
    <source>
        <strain evidence="1 2">DSM 19153</strain>
    </source>
</reference>
<accession>A0A9D5DPE5</accession>
<keyword evidence="2" id="KW-1185">Reference proteome</keyword>
<name>A0A9D5DPE5_9BACI</name>
<dbReference type="Proteomes" id="UP000051061">
    <property type="component" value="Unassembled WGS sequence"/>
</dbReference>
<gene>
    <name evidence="1" type="ORF">AN965_05845</name>
</gene>
<sequence>MSQQEDRHKLASHGMVEEPSSFIFSSTVTAFFIKTQGLGEDVLLTKISEETDFVVITTHDEMTYSELKILYT</sequence>
<dbReference type="EMBL" id="LJJD01000014">
    <property type="protein sequence ID" value="KQL57844.1"/>
    <property type="molecule type" value="Genomic_DNA"/>
</dbReference>
<proteinExistence type="predicted"/>
<protein>
    <submittedName>
        <fullName evidence="1">Uncharacterized protein</fullName>
    </submittedName>
</protein>
<dbReference type="AlphaFoldDB" id="A0A9D5DPE5"/>